<accession>A0A2A2T4W7</accession>
<dbReference type="AlphaFoldDB" id="A0A2A2T4W7"/>
<evidence type="ECO:0000313" key="3">
    <source>
        <dbReference type="Proteomes" id="UP000217780"/>
    </source>
</evidence>
<proteinExistence type="predicted"/>
<organism evidence="2 3">
    <name type="scientific">Vandammella animalimorsus</name>
    <dbReference type="NCBI Taxonomy" id="2029117"/>
    <lineage>
        <taxon>Bacteria</taxon>
        <taxon>Pseudomonadati</taxon>
        <taxon>Pseudomonadota</taxon>
        <taxon>Betaproteobacteria</taxon>
        <taxon>Burkholderiales</taxon>
        <taxon>Comamonadaceae</taxon>
        <taxon>Vandammella</taxon>
    </lineage>
</organism>
<reference evidence="2 3" key="1">
    <citation type="submission" date="2017-08" db="EMBL/GenBank/DDBJ databases">
        <title>WGS of Clinical strains of the CDC Group NO-1 linked to zoonotic infections in humans.</title>
        <authorList>
            <person name="Bernier A.-M."/>
            <person name="Bernard K."/>
        </authorList>
    </citation>
    <scope>NUCLEOTIDE SEQUENCE [LARGE SCALE GENOMIC DNA]</scope>
    <source>
        <strain evidence="2 3">NML91-0035</strain>
    </source>
</reference>
<protein>
    <submittedName>
        <fullName evidence="2">Uncharacterized protein</fullName>
    </submittedName>
</protein>
<dbReference type="RefSeq" id="WP_095542548.1">
    <property type="nucleotide sequence ID" value="NZ_NSJC01000009.1"/>
</dbReference>
<dbReference type="GeneID" id="93874807"/>
<sequence>MLSERDVEWLVATLVATAEVLGQQLTPAAALLMAEDLASFDREVLARALARVRSEHAGRLTLKVVLDRVDELSGRLAPNEAWALALRALDERETVVWTDEVCQAWAQARPIAQAGDKVGARMAFVSAYERIVREGREARRRPAVLVSEGWDAAGRNAALDQAVSAGLLTAEQAQQHRPQLQAPAFNPMALLTSDLARPIEAPAQIKARLAALRAEIRRRTIEADEARAAELAAQQAQWDERKRQAAEMARAALKAEPQPVAQSPVREAA</sequence>
<comment type="caution">
    <text evidence="2">The sequence shown here is derived from an EMBL/GenBank/DDBJ whole genome shotgun (WGS) entry which is preliminary data.</text>
</comment>
<feature type="compositionally biased region" description="Low complexity" evidence="1">
    <location>
        <begin position="246"/>
        <end position="256"/>
    </location>
</feature>
<feature type="region of interest" description="Disordered" evidence="1">
    <location>
        <begin position="242"/>
        <end position="269"/>
    </location>
</feature>
<dbReference type="Proteomes" id="UP000217780">
    <property type="component" value="Unassembled WGS sequence"/>
</dbReference>
<evidence type="ECO:0000256" key="1">
    <source>
        <dbReference type="SAM" id="MobiDB-lite"/>
    </source>
</evidence>
<name>A0A2A2T4W7_9BURK</name>
<dbReference type="EMBL" id="NTBI01000007">
    <property type="protein sequence ID" value="PAX16490.1"/>
    <property type="molecule type" value="Genomic_DNA"/>
</dbReference>
<evidence type="ECO:0000313" key="2">
    <source>
        <dbReference type="EMBL" id="PAX16490.1"/>
    </source>
</evidence>
<gene>
    <name evidence="2" type="ORF">CLI92_09170</name>
</gene>